<comment type="caution">
    <text evidence="2">The sequence shown here is derived from an EMBL/GenBank/DDBJ whole genome shotgun (WGS) entry which is preliminary data.</text>
</comment>
<dbReference type="EMBL" id="JAQJAN010000011">
    <property type="protein sequence ID" value="KAJ5719219.1"/>
    <property type="molecule type" value="Genomic_DNA"/>
</dbReference>
<dbReference type="Pfam" id="PF03417">
    <property type="entry name" value="AAT"/>
    <property type="match status" value="1"/>
</dbReference>
<dbReference type="PANTHER" id="PTHR34180:SF1">
    <property type="entry name" value="BETA-ALANYL-DOPAMINE_CARCININE HYDROLASE"/>
    <property type="match status" value="1"/>
</dbReference>
<evidence type="ECO:0000313" key="3">
    <source>
        <dbReference type="Proteomes" id="UP001215712"/>
    </source>
</evidence>
<name>A0AAD6HI46_9EURO</name>
<gene>
    <name evidence="2" type="ORF">N7493_007674</name>
</gene>
<keyword evidence="3" id="KW-1185">Reference proteome</keyword>
<sequence length="293" mass="33219">MPKIGQAHGINAREMINRSIAFYQKMFAHTCKMDWETVRTIAKDWQGISDSAETALINILILNIRTEIAFGMFNDGCTNLYWKTKGNTFLAQNWDWMEDQKQNLIILDIVNDKIPRIKMVTEAGIIGKIGLNELGVGVCLNAIKVPGCDTTRIPVHLALRLVLESSSANHAVQQLEKVGLAASAHLLIGDKEKALGLKSSAKTMMFITEDERGQILHANHLLLQHEGSVDAGWLADSPCRQRRIQELATMYGVSTDREPCMMLFVCWMIMMDFRIRFVGMRRAPWDWMRRSLV</sequence>
<dbReference type="Proteomes" id="UP001215712">
    <property type="component" value="Unassembled WGS sequence"/>
</dbReference>
<organism evidence="2 3">
    <name type="scientific">Penicillium malachiteum</name>
    <dbReference type="NCBI Taxonomy" id="1324776"/>
    <lineage>
        <taxon>Eukaryota</taxon>
        <taxon>Fungi</taxon>
        <taxon>Dikarya</taxon>
        <taxon>Ascomycota</taxon>
        <taxon>Pezizomycotina</taxon>
        <taxon>Eurotiomycetes</taxon>
        <taxon>Eurotiomycetidae</taxon>
        <taxon>Eurotiales</taxon>
        <taxon>Aspergillaceae</taxon>
        <taxon>Penicillium</taxon>
    </lineage>
</organism>
<dbReference type="InterPro" id="IPR047801">
    <property type="entry name" value="Peptidase_C45"/>
</dbReference>
<dbReference type="PANTHER" id="PTHR34180">
    <property type="entry name" value="PEPTIDASE C45"/>
    <property type="match status" value="1"/>
</dbReference>
<dbReference type="AlphaFoldDB" id="A0AAD6HI46"/>
<proteinExistence type="predicted"/>
<reference evidence="2" key="2">
    <citation type="submission" date="2023-01" db="EMBL/GenBank/DDBJ databases">
        <authorList>
            <person name="Petersen C."/>
        </authorList>
    </citation>
    <scope>NUCLEOTIDE SEQUENCE</scope>
    <source>
        <strain evidence="2">IBT 17514</strain>
    </source>
</reference>
<dbReference type="InterPro" id="IPR005079">
    <property type="entry name" value="Peptidase_C45_hydrolase"/>
</dbReference>
<evidence type="ECO:0000313" key="2">
    <source>
        <dbReference type="EMBL" id="KAJ5719219.1"/>
    </source>
</evidence>
<dbReference type="Gene3D" id="3.60.60.10">
    <property type="entry name" value="Penicillin V Acylase, Chain A"/>
    <property type="match status" value="1"/>
</dbReference>
<reference evidence="2" key="1">
    <citation type="journal article" date="2023" name="IMA Fungus">
        <title>Comparative genomic study of the Penicillium genus elucidates a diverse pangenome and 15 lateral gene transfer events.</title>
        <authorList>
            <person name="Petersen C."/>
            <person name="Sorensen T."/>
            <person name="Nielsen M.R."/>
            <person name="Sondergaard T.E."/>
            <person name="Sorensen J.L."/>
            <person name="Fitzpatrick D.A."/>
            <person name="Frisvad J.C."/>
            <person name="Nielsen K.L."/>
        </authorList>
    </citation>
    <scope>NUCLEOTIDE SEQUENCE</scope>
    <source>
        <strain evidence="2">IBT 17514</strain>
    </source>
</reference>
<dbReference type="Gene3D" id="1.10.10.2120">
    <property type="match status" value="1"/>
</dbReference>
<feature type="domain" description="Peptidase C45 hydrolase" evidence="1">
    <location>
        <begin position="82"/>
        <end position="249"/>
    </location>
</feature>
<evidence type="ECO:0000259" key="1">
    <source>
        <dbReference type="Pfam" id="PF03417"/>
    </source>
</evidence>
<protein>
    <recommendedName>
        <fullName evidence="1">Peptidase C45 hydrolase domain-containing protein</fullName>
    </recommendedName>
</protein>
<dbReference type="NCBIfam" id="NF040521">
    <property type="entry name" value="C45_proenzyme"/>
    <property type="match status" value="1"/>
</dbReference>
<dbReference type="InterPro" id="IPR047794">
    <property type="entry name" value="C45_proenzyme-like"/>
</dbReference>
<accession>A0AAD6HI46</accession>